<dbReference type="RefSeq" id="WP_110389516.1">
    <property type="nucleotide sequence ID" value="NZ_QJKI01000002.1"/>
</dbReference>
<sequence length="737" mass="79382">MSEPTAPDLAAQLQAAIAHHQAGELAEAEQGYRAILAEQANHPDAWHNLGILALQVEQHDTALELLRGVLQAYPQHGQFWISYLQALMRIGQFDLARAVLAQGRELGLDGEPVDAIARQLELLPGAAPDTPGEATPSTDTAAQTDTPTQEETPTAAETAEPADIREPVEEPTPTEPLAPTATETTEPADIREPAQEPTPAEPLAPTATETAEVPEQQGAEVSAAMPDQPETMTPAAAFEPTPMPAEAETDHDPQALAQGLAALAAQRYTEAWRKLRQASRQQGDEVEVWLALGEACQGLGRLDEAAEAWRQALTLEPANWAAESALLRLSQLQPALSAAAAAERHLSAGATLEAHWPEPAAPTPRQAHDALRVGFIGPGLCDHPHAQVLLPLWQALASSSLEVWAYHDAVQHDAITERLRAACAGWREVAGLDDDSLLAQIIADEIDILVDLHGHQPGNRLAVFARQAAPLQVGWLGHADGSGLSRMHWRLTDAATHPAGVEAQHREQLWRLADGQYCHQPLWHVLQQRPSSDYAVRGAPALHRGHVTFGACLPAAQLNGEVIALWAQVLHAVADSRLRLELPGLDASDSPLHVALSTQFAERGIGGHRLQLLPHDPSRLAVRAHDIDIALDSFPVSVGLSACELLWMGVPVITLPGARPASRAAASLLTTLGCPQWIAHSKVDYVRIAKTLASDLPQLNRTRLSLRVEMESSPLRQPQRFAEQVETALRGMWAARS</sequence>
<feature type="compositionally biased region" description="Low complexity" evidence="9">
    <location>
        <begin position="175"/>
        <end position="187"/>
    </location>
</feature>
<evidence type="ECO:0000256" key="2">
    <source>
        <dbReference type="ARBA" id="ARBA00005386"/>
    </source>
</evidence>
<proteinExistence type="inferred from homology"/>
<dbReference type="AlphaFoldDB" id="A0A318KZR1"/>
<comment type="caution">
    <text evidence="11">The sequence shown here is derived from an EMBL/GenBank/DDBJ whole genome shotgun (WGS) entry which is preliminary data.</text>
</comment>
<feature type="repeat" description="TPR" evidence="8">
    <location>
        <begin position="286"/>
        <end position="319"/>
    </location>
</feature>
<dbReference type="Pfam" id="PF13844">
    <property type="entry name" value="Glyco_transf_41"/>
    <property type="match status" value="2"/>
</dbReference>
<evidence type="ECO:0000313" key="12">
    <source>
        <dbReference type="Proteomes" id="UP000247555"/>
    </source>
</evidence>
<feature type="compositionally biased region" description="Low complexity" evidence="9">
    <location>
        <begin position="195"/>
        <end position="217"/>
    </location>
</feature>
<accession>A0A318KZR1</accession>
<reference evidence="11 12" key="1">
    <citation type="submission" date="2018-05" db="EMBL/GenBank/DDBJ databases">
        <title>Genomic Encyclopedia of Type Strains, Phase IV (KMG-IV): sequencing the most valuable type-strain genomes for metagenomic binning, comparative biology and taxonomic classification.</title>
        <authorList>
            <person name="Goeker M."/>
        </authorList>
    </citation>
    <scope>NUCLEOTIDE SEQUENCE [LARGE SCALE GENOMIC DNA]</scope>
    <source>
        <strain evidence="11 12">DSM 29661</strain>
    </source>
</reference>
<dbReference type="OrthoDB" id="101857at2"/>
<dbReference type="SUPFAM" id="SSF48452">
    <property type="entry name" value="TPR-like"/>
    <property type="match status" value="2"/>
</dbReference>
<dbReference type="PROSITE" id="PS50005">
    <property type="entry name" value="TPR"/>
    <property type="match status" value="2"/>
</dbReference>
<dbReference type="InterPro" id="IPR013105">
    <property type="entry name" value="TPR_2"/>
</dbReference>
<evidence type="ECO:0000256" key="9">
    <source>
        <dbReference type="SAM" id="MobiDB-lite"/>
    </source>
</evidence>
<evidence type="ECO:0000256" key="7">
    <source>
        <dbReference type="ARBA" id="ARBA00022803"/>
    </source>
</evidence>
<dbReference type="EMBL" id="QJKI01000002">
    <property type="protein sequence ID" value="PXX81195.1"/>
    <property type="molecule type" value="Genomic_DNA"/>
</dbReference>
<dbReference type="Gene3D" id="1.25.40.10">
    <property type="entry name" value="Tetratricopeptide repeat domain"/>
    <property type="match status" value="2"/>
</dbReference>
<feature type="compositionally biased region" description="Low complexity" evidence="9">
    <location>
        <begin position="134"/>
        <end position="161"/>
    </location>
</feature>
<dbReference type="InterPro" id="IPR019734">
    <property type="entry name" value="TPR_rpt"/>
</dbReference>
<feature type="repeat" description="TPR" evidence="8">
    <location>
        <begin position="43"/>
        <end position="76"/>
    </location>
</feature>
<dbReference type="Pfam" id="PF07719">
    <property type="entry name" value="TPR_2"/>
    <property type="match status" value="1"/>
</dbReference>
<dbReference type="EC" id="2.4.1.255" evidence="3"/>
<evidence type="ECO:0000256" key="4">
    <source>
        <dbReference type="ARBA" id="ARBA00022676"/>
    </source>
</evidence>
<evidence type="ECO:0000256" key="1">
    <source>
        <dbReference type="ARBA" id="ARBA00004922"/>
    </source>
</evidence>
<feature type="domain" description="O-GlcNAc transferase C-terminal" evidence="10">
    <location>
        <begin position="560"/>
        <end position="723"/>
    </location>
</feature>
<gene>
    <name evidence="11" type="ORF">DFR34_10230</name>
</gene>
<dbReference type="Gene3D" id="3.40.50.11380">
    <property type="match status" value="1"/>
</dbReference>
<dbReference type="Pfam" id="PF14559">
    <property type="entry name" value="TPR_19"/>
    <property type="match status" value="1"/>
</dbReference>
<comment type="pathway">
    <text evidence="1">Protein modification; protein glycosylation.</text>
</comment>
<dbReference type="Gene3D" id="3.40.50.2000">
    <property type="entry name" value="Glycogen Phosphorylase B"/>
    <property type="match status" value="1"/>
</dbReference>
<evidence type="ECO:0000256" key="5">
    <source>
        <dbReference type="ARBA" id="ARBA00022679"/>
    </source>
</evidence>
<evidence type="ECO:0000256" key="8">
    <source>
        <dbReference type="PROSITE-ProRule" id="PRU00339"/>
    </source>
</evidence>
<dbReference type="InterPro" id="IPR011990">
    <property type="entry name" value="TPR-like_helical_dom_sf"/>
</dbReference>
<dbReference type="InterPro" id="IPR051939">
    <property type="entry name" value="Glycosyltr_41/O-GlcNAc_trsf"/>
</dbReference>
<organism evidence="11 12">
    <name type="scientific">Rivihabitans pingtungensis</name>
    <dbReference type="NCBI Taxonomy" id="1054498"/>
    <lineage>
        <taxon>Bacteria</taxon>
        <taxon>Pseudomonadati</taxon>
        <taxon>Pseudomonadota</taxon>
        <taxon>Betaproteobacteria</taxon>
        <taxon>Neisseriales</taxon>
        <taxon>Aquaspirillaceae</taxon>
        <taxon>Rivihabitans</taxon>
    </lineage>
</organism>
<keyword evidence="5 11" id="KW-0808">Transferase</keyword>
<keyword evidence="4" id="KW-0328">Glycosyltransferase</keyword>
<protein>
    <recommendedName>
        <fullName evidence="3">protein O-GlcNAc transferase</fullName>
        <ecNumber evidence="3">2.4.1.255</ecNumber>
    </recommendedName>
</protein>
<dbReference type="SMART" id="SM00028">
    <property type="entry name" value="TPR"/>
    <property type="match status" value="3"/>
</dbReference>
<evidence type="ECO:0000259" key="10">
    <source>
        <dbReference type="Pfam" id="PF13844"/>
    </source>
</evidence>
<evidence type="ECO:0000313" key="11">
    <source>
        <dbReference type="EMBL" id="PXX81195.1"/>
    </source>
</evidence>
<dbReference type="PANTHER" id="PTHR44835:SF1">
    <property type="entry name" value="PROTEIN O-GLCNAC TRANSFERASE"/>
    <property type="match status" value="1"/>
</dbReference>
<feature type="region of interest" description="Disordered" evidence="9">
    <location>
        <begin position="125"/>
        <end position="249"/>
    </location>
</feature>
<keyword evidence="12" id="KW-1185">Reference proteome</keyword>
<dbReference type="PANTHER" id="PTHR44835">
    <property type="entry name" value="UDP-N-ACETYLGLUCOSAMINE--PEPTIDE N-ACETYLGLUCOSAMINYLTRANSFERASE SPINDLY-RELATED"/>
    <property type="match status" value="1"/>
</dbReference>
<feature type="domain" description="O-GlcNAc transferase C-terminal" evidence="10">
    <location>
        <begin position="366"/>
        <end position="514"/>
    </location>
</feature>
<dbReference type="Proteomes" id="UP000247555">
    <property type="component" value="Unassembled WGS sequence"/>
</dbReference>
<keyword evidence="7 8" id="KW-0802">TPR repeat</keyword>
<keyword evidence="6" id="KW-0677">Repeat</keyword>
<comment type="similarity">
    <text evidence="2">Belongs to the glycosyltransferase 41 family. O-GlcNAc transferase subfamily.</text>
</comment>
<name>A0A318KZR1_9NEIS</name>
<evidence type="ECO:0000256" key="6">
    <source>
        <dbReference type="ARBA" id="ARBA00022737"/>
    </source>
</evidence>
<dbReference type="GO" id="GO:0097363">
    <property type="term" value="F:protein O-acetylglucosaminyltransferase activity"/>
    <property type="evidence" value="ECO:0007669"/>
    <property type="project" value="UniProtKB-EC"/>
</dbReference>
<evidence type="ECO:0000256" key="3">
    <source>
        <dbReference type="ARBA" id="ARBA00011970"/>
    </source>
</evidence>
<dbReference type="InterPro" id="IPR029489">
    <property type="entry name" value="OGT/SEC/SPY_C"/>
</dbReference>